<name>A0A0B6Z0R0_9EUPU</name>
<dbReference type="EMBL" id="HACG01015087">
    <property type="protein sequence ID" value="CEK61952.1"/>
    <property type="molecule type" value="Transcribed_RNA"/>
</dbReference>
<sequence>NADSTNTIVIYTTDGIASEEINDISLQNLLFQNMKYDVQSVISNYGHEKIQKDFLTDDSIQTSSMLNSPLTQRTLSLMKTDITLDSHVSNKINDNIKTDGYQSTSDHDVPIPGNEHVRQHILQDNIANSRPTISNGSPTASPYSSNQVFKPLSETLLQNMGIPRTTASNVTPWQVEDNDEYAADLVNTSTY</sequence>
<organism evidence="1">
    <name type="scientific">Arion vulgaris</name>
    <dbReference type="NCBI Taxonomy" id="1028688"/>
    <lineage>
        <taxon>Eukaryota</taxon>
        <taxon>Metazoa</taxon>
        <taxon>Spiralia</taxon>
        <taxon>Lophotrochozoa</taxon>
        <taxon>Mollusca</taxon>
        <taxon>Gastropoda</taxon>
        <taxon>Heterobranchia</taxon>
        <taxon>Euthyneura</taxon>
        <taxon>Panpulmonata</taxon>
        <taxon>Eupulmonata</taxon>
        <taxon>Stylommatophora</taxon>
        <taxon>Helicina</taxon>
        <taxon>Arionoidea</taxon>
        <taxon>Arionidae</taxon>
        <taxon>Arion</taxon>
    </lineage>
</organism>
<reference evidence="1" key="1">
    <citation type="submission" date="2014-12" db="EMBL/GenBank/DDBJ databases">
        <title>Insight into the proteome of Arion vulgaris.</title>
        <authorList>
            <person name="Aradska J."/>
            <person name="Bulat T."/>
            <person name="Smidak R."/>
            <person name="Sarate P."/>
            <person name="Gangsoo J."/>
            <person name="Sialana F."/>
            <person name="Bilban M."/>
            <person name="Lubec G."/>
        </authorList>
    </citation>
    <scope>NUCLEOTIDE SEQUENCE</scope>
    <source>
        <tissue evidence="1">Skin</tissue>
    </source>
</reference>
<protein>
    <submittedName>
        <fullName evidence="1">Uncharacterized protein</fullName>
    </submittedName>
</protein>
<feature type="non-terminal residue" evidence="1">
    <location>
        <position position="1"/>
    </location>
</feature>
<proteinExistence type="predicted"/>
<evidence type="ECO:0000313" key="1">
    <source>
        <dbReference type="EMBL" id="CEK61952.1"/>
    </source>
</evidence>
<dbReference type="AlphaFoldDB" id="A0A0B6Z0R0"/>
<accession>A0A0B6Z0R0</accession>
<gene>
    <name evidence="1" type="primary">ORF43762</name>
</gene>